<proteinExistence type="predicted"/>
<evidence type="ECO:0000313" key="2">
    <source>
        <dbReference type="Proteomes" id="UP000191418"/>
    </source>
</evidence>
<sequence>MSFFDKWLSDFQNTLKTMNDATNWQPIEAMSSFATSEVKVAEKFVQQQNQFFTENTEALSKHWAALIGKTDPVAAFEANYSFFCEWQVKANSQYLATLDTLTEAKELIDQHLPKVFAR</sequence>
<reference evidence="1 2" key="1">
    <citation type="submission" date="2017-01" db="EMBL/GenBank/DDBJ databases">
        <title>Genome Sequencing of a Marine Spirillum, Oceanospirillum multiglobuliferum ATCC 33336, from Japan.</title>
        <authorList>
            <person name="Carney J.G."/>
            <person name="Trachtenberg A.M."/>
            <person name="Rheaume B.A."/>
            <person name="Linnane J.D."/>
            <person name="Pitts N.L."/>
            <person name="Mykles D.L."/>
            <person name="Maclea K.S."/>
        </authorList>
    </citation>
    <scope>NUCLEOTIDE SEQUENCE [LARGE SCALE GENOMIC DNA]</scope>
    <source>
        <strain evidence="1 2">ATCC 33336</strain>
    </source>
</reference>
<organism evidence="1 2">
    <name type="scientific">Oceanospirillum multiglobuliferum</name>
    <dbReference type="NCBI Taxonomy" id="64969"/>
    <lineage>
        <taxon>Bacteria</taxon>
        <taxon>Pseudomonadati</taxon>
        <taxon>Pseudomonadota</taxon>
        <taxon>Gammaproteobacteria</taxon>
        <taxon>Oceanospirillales</taxon>
        <taxon>Oceanospirillaceae</taxon>
        <taxon>Oceanospirillum</taxon>
    </lineage>
</organism>
<dbReference type="OrthoDB" id="6119634at2"/>
<dbReference type="RefSeq" id="WP_078745299.1">
    <property type="nucleotide sequence ID" value="NZ_FUXG01000010.1"/>
</dbReference>
<protein>
    <recommendedName>
        <fullName evidence="3">Phasin domain-containing protein</fullName>
    </recommendedName>
</protein>
<dbReference type="EMBL" id="MTSM01000009">
    <property type="protein sequence ID" value="OPX55460.1"/>
    <property type="molecule type" value="Genomic_DNA"/>
</dbReference>
<keyword evidence="2" id="KW-1185">Reference proteome</keyword>
<dbReference type="Proteomes" id="UP000191418">
    <property type="component" value="Unassembled WGS sequence"/>
</dbReference>
<gene>
    <name evidence="1" type="ORF">BTE48_08715</name>
</gene>
<accession>A0A1T4Q0I9</accession>
<dbReference type="AlphaFoldDB" id="A0A1T4Q0I9"/>
<name>A0A1T4Q0I9_9GAMM</name>
<evidence type="ECO:0000313" key="1">
    <source>
        <dbReference type="EMBL" id="OPX55460.1"/>
    </source>
</evidence>
<evidence type="ECO:0008006" key="3">
    <source>
        <dbReference type="Google" id="ProtNLM"/>
    </source>
</evidence>
<comment type="caution">
    <text evidence="1">The sequence shown here is derived from an EMBL/GenBank/DDBJ whole genome shotgun (WGS) entry which is preliminary data.</text>
</comment>